<dbReference type="GO" id="GO:0006096">
    <property type="term" value="P:glycolytic process"/>
    <property type="evidence" value="ECO:0007669"/>
    <property type="project" value="UniProtKB-UniPathway"/>
</dbReference>
<name>K0RSH9_THAOC</name>
<dbReference type="Proteomes" id="UP000266841">
    <property type="component" value="Unassembled WGS sequence"/>
</dbReference>
<dbReference type="InterPro" id="IPR013785">
    <property type="entry name" value="Aldolase_TIM"/>
</dbReference>
<evidence type="ECO:0000256" key="1">
    <source>
        <dbReference type="ARBA" id="ARBA00004714"/>
    </source>
</evidence>
<reference evidence="6 7" key="1">
    <citation type="journal article" date="2012" name="Genome Biol.">
        <title>Genome and low-iron response of an oceanic diatom adapted to chronic iron limitation.</title>
        <authorList>
            <person name="Lommer M."/>
            <person name="Specht M."/>
            <person name="Roy A.S."/>
            <person name="Kraemer L."/>
            <person name="Andreson R."/>
            <person name="Gutowska M.A."/>
            <person name="Wolf J."/>
            <person name="Bergner S.V."/>
            <person name="Schilhabel M.B."/>
            <person name="Klostermeier U.C."/>
            <person name="Beiko R.G."/>
            <person name="Rosenstiel P."/>
            <person name="Hippler M."/>
            <person name="Laroche J."/>
        </authorList>
    </citation>
    <scope>NUCLEOTIDE SEQUENCE [LARGE SCALE GENOMIC DNA]</scope>
    <source>
        <strain evidence="6 7">CCMP1005</strain>
    </source>
</reference>
<sequence>MSMLEKVKNADGFIAALDQSGGSTPKALSMYGIEESEYEVNTVSMFDCIHKMRTRIMTSPSFGGDRILGAILFQDTLNREVEGKPTAKYLWEEKKIVPFLKIDKGLATEENGVQVMKPIPDLEEVCGAAFSNGVFGTKMRSNINSANAEGIKAVVSQQFEVGKVIISKGLVPIIEPEVNIDAKDKGECEAILKQEILTNLDTLSESQNVMLKLTLPSSDNFYKECCDHPRVVRVVALSGGYSKDVANEKLAKNSGIIASFSRALTEGLSAKMTDDEYNKSLGDLLRQEVLGLSAIQQAGSIAPSVLRPLCLLPLFIVPLRRSQGIDLALDGRDKVAELLGFWSPRRSEGEIARVVGDTRKQNSQGDQAPNSSLDKKSFTSLTSFSVLSLASGSSSLTLWSSPTVIIFQG</sequence>
<dbReference type="Pfam" id="PF00274">
    <property type="entry name" value="Glycolytic"/>
    <property type="match status" value="1"/>
</dbReference>
<dbReference type="EMBL" id="AGNL01034351">
    <property type="protein sequence ID" value="EJK55299.1"/>
    <property type="molecule type" value="Genomic_DNA"/>
</dbReference>
<dbReference type="NCBIfam" id="NF003784">
    <property type="entry name" value="PRK05377.1"/>
    <property type="match status" value="1"/>
</dbReference>
<dbReference type="GO" id="GO:0004332">
    <property type="term" value="F:fructose-bisphosphate aldolase activity"/>
    <property type="evidence" value="ECO:0007669"/>
    <property type="project" value="UniProtKB-EC"/>
</dbReference>
<keyword evidence="4" id="KW-0324">Glycolysis</keyword>
<dbReference type="UniPathway" id="UPA00109">
    <property type="reaction ID" value="UER00183"/>
</dbReference>
<comment type="similarity">
    <text evidence="2">Belongs to the class I fructose-bisphosphate aldolase family.</text>
</comment>
<comment type="pathway">
    <text evidence="1">Carbohydrate degradation; glycolysis; D-glyceraldehyde 3-phosphate and glycerone phosphate from D-glucose: step 4/4.</text>
</comment>
<dbReference type="OMA" id="GVFGTKM"/>
<evidence type="ECO:0000256" key="2">
    <source>
        <dbReference type="ARBA" id="ARBA00010387"/>
    </source>
</evidence>
<dbReference type="OrthoDB" id="36455at2759"/>
<accession>K0RSH9</accession>
<dbReference type="PANTHER" id="PTHR11627">
    <property type="entry name" value="FRUCTOSE-BISPHOSPHATE ALDOLASE"/>
    <property type="match status" value="1"/>
</dbReference>
<evidence type="ECO:0000256" key="5">
    <source>
        <dbReference type="ARBA" id="ARBA00023239"/>
    </source>
</evidence>
<dbReference type="EC" id="4.1.2.13" evidence="3"/>
<dbReference type="eggNOG" id="KOG1557">
    <property type="taxonomic scope" value="Eukaryota"/>
</dbReference>
<dbReference type="AlphaFoldDB" id="K0RSH9"/>
<evidence type="ECO:0000313" key="7">
    <source>
        <dbReference type="Proteomes" id="UP000266841"/>
    </source>
</evidence>
<keyword evidence="7" id="KW-1185">Reference proteome</keyword>
<comment type="caution">
    <text evidence="6">The sequence shown here is derived from an EMBL/GenBank/DDBJ whole genome shotgun (WGS) entry which is preliminary data.</text>
</comment>
<evidence type="ECO:0000256" key="3">
    <source>
        <dbReference type="ARBA" id="ARBA00013068"/>
    </source>
</evidence>
<evidence type="ECO:0000256" key="4">
    <source>
        <dbReference type="ARBA" id="ARBA00023152"/>
    </source>
</evidence>
<dbReference type="SUPFAM" id="SSF51569">
    <property type="entry name" value="Aldolase"/>
    <property type="match status" value="1"/>
</dbReference>
<dbReference type="InterPro" id="IPR000741">
    <property type="entry name" value="FBA_I"/>
</dbReference>
<organism evidence="6 7">
    <name type="scientific">Thalassiosira oceanica</name>
    <name type="common">Marine diatom</name>
    <dbReference type="NCBI Taxonomy" id="159749"/>
    <lineage>
        <taxon>Eukaryota</taxon>
        <taxon>Sar</taxon>
        <taxon>Stramenopiles</taxon>
        <taxon>Ochrophyta</taxon>
        <taxon>Bacillariophyta</taxon>
        <taxon>Coscinodiscophyceae</taxon>
        <taxon>Thalassiosirophycidae</taxon>
        <taxon>Thalassiosirales</taxon>
        <taxon>Thalassiosiraceae</taxon>
        <taxon>Thalassiosira</taxon>
    </lineage>
</organism>
<keyword evidence="5" id="KW-0456">Lyase</keyword>
<gene>
    <name evidence="6" type="ORF">THAOC_24978</name>
</gene>
<evidence type="ECO:0000313" key="6">
    <source>
        <dbReference type="EMBL" id="EJK55299.1"/>
    </source>
</evidence>
<dbReference type="Gene3D" id="3.20.20.70">
    <property type="entry name" value="Aldolase class I"/>
    <property type="match status" value="1"/>
</dbReference>
<proteinExistence type="inferred from homology"/>
<protein>
    <recommendedName>
        <fullName evidence="3">fructose-bisphosphate aldolase</fullName>
        <ecNumber evidence="3">4.1.2.13</ecNumber>
    </recommendedName>
</protein>